<organism evidence="8 9">
    <name type="scientific">Geodia barretti</name>
    <name type="common">Barrett's horny sponge</name>
    <dbReference type="NCBI Taxonomy" id="519541"/>
    <lineage>
        <taxon>Eukaryota</taxon>
        <taxon>Metazoa</taxon>
        <taxon>Porifera</taxon>
        <taxon>Demospongiae</taxon>
        <taxon>Heteroscleromorpha</taxon>
        <taxon>Tetractinellida</taxon>
        <taxon>Astrophorina</taxon>
        <taxon>Geodiidae</taxon>
        <taxon>Geodia</taxon>
    </lineage>
</organism>
<comment type="cofactor">
    <cofactor evidence="1">
        <name>FAD</name>
        <dbReference type="ChEBI" id="CHEBI:57692"/>
    </cofactor>
</comment>
<sequence>MAANSDITPDFDAVVIGAGFAGLGMLRRLREELGMSIQVYEAGAGVGGTWYWNRYPGARCDSESYVYCFSFSKELLQDWNWSGKYPEQPEILSYLNHVADRFDLRRNIQFNTRVTSAKFLEDTNHWQIETDQGDRVTARFLITGIGCISAGNVPEITGLDSFEGDWYHTGSWPHEEVDFDGKRVAVIGTGSSGVQAIPVIAEQAKRLTVFQRTPQYTIPARHETVDRRFIEEEVKPNYDDIWEKARWSKSGFPVDASERSALEVTAEERLETYEAFWAKGGAGFTYGTFEDIRTDRRANDTASEFIRSKIREIVKDPETVERLLPTDHPFGSKRALIDTNYFETYNRENVELVDIRHSPIQEITPKGIRTEDEEFEFDIIVFATGFDAMTGSFFRMDIRGRNDLTLKEKWSEGPKTYLGLQVAGFPNMFMITGPGSPSVLSNMPVAIEQHIEWVSDFIEFLSERSIKTAEADLDAETVWVSHVNEIAEPTMFMLANSWYLGANIPGKPRVFMPYAGGIGTYREKCNEVADNGYEGFIFGSASRKRPSLTASQGTG</sequence>
<dbReference type="Proteomes" id="UP001174909">
    <property type="component" value="Unassembled WGS sequence"/>
</dbReference>
<keyword evidence="3" id="KW-0285">Flavoprotein</keyword>
<dbReference type="InterPro" id="IPR050775">
    <property type="entry name" value="FAD-binding_Monooxygenases"/>
</dbReference>
<accession>A0AA35X2F8</accession>
<evidence type="ECO:0000256" key="5">
    <source>
        <dbReference type="ARBA" id="ARBA00022857"/>
    </source>
</evidence>
<dbReference type="GO" id="GO:0050661">
    <property type="term" value="F:NADP binding"/>
    <property type="evidence" value="ECO:0007669"/>
    <property type="project" value="InterPro"/>
</dbReference>
<keyword evidence="6" id="KW-0560">Oxidoreductase</keyword>
<evidence type="ECO:0000256" key="1">
    <source>
        <dbReference type="ARBA" id="ARBA00001974"/>
    </source>
</evidence>
<dbReference type="Gene3D" id="3.50.50.60">
    <property type="entry name" value="FAD/NAD(P)-binding domain"/>
    <property type="match status" value="3"/>
</dbReference>
<dbReference type="PANTHER" id="PTHR43098">
    <property type="entry name" value="L-ORNITHINE N(5)-MONOOXYGENASE-RELATED"/>
    <property type="match status" value="1"/>
</dbReference>
<gene>
    <name evidence="8" type="ORF">GBAR_LOCUS23754</name>
</gene>
<dbReference type="PANTHER" id="PTHR43098:SF3">
    <property type="entry name" value="L-ORNITHINE N(5)-MONOOXYGENASE-RELATED"/>
    <property type="match status" value="1"/>
</dbReference>
<protein>
    <submittedName>
        <fullName evidence="8">Phenylacetone monooxygenase</fullName>
    </submittedName>
</protein>
<dbReference type="GO" id="GO:0004499">
    <property type="term" value="F:N,N-dimethylaniline monooxygenase activity"/>
    <property type="evidence" value="ECO:0007669"/>
    <property type="project" value="InterPro"/>
</dbReference>
<evidence type="ECO:0000256" key="4">
    <source>
        <dbReference type="ARBA" id="ARBA00022827"/>
    </source>
</evidence>
<reference evidence="8" key="1">
    <citation type="submission" date="2023-03" db="EMBL/GenBank/DDBJ databases">
        <authorList>
            <person name="Steffen K."/>
            <person name="Cardenas P."/>
        </authorList>
    </citation>
    <scope>NUCLEOTIDE SEQUENCE</scope>
</reference>
<evidence type="ECO:0000256" key="2">
    <source>
        <dbReference type="ARBA" id="ARBA00010139"/>
    </source>
</evidence>
<keyword evidence="5" id="KW-0521">NADP</keyword>
<comment type="caution">
    <text evidence="8">The sequence shown here is derived from an EMBL/GenBank/DDBJ whole genome shotgun (WGS) entry which is preliminary data.</text>
</comment>
<dbReference type="InterPro" id="IPR036188">
    <property type="entry name" value="FAD/NAD-bd_sf"/>
</dbReference>
<dbReference type="Pfam" id="PF13738">
    <property type="entry name" value="Pyr_redox_3"/>
    <property type="match status" value="1"/>
</dbReference>
<evidence type="ECO:0000256" key="3">
    <source>
        <dbReference type="ARBA" id="ARBA00022630"/>
    </source>
</evidence>
<dbReference type="SUPFAM" id="SSF51905">
    <property type="entry name" value="FAD/NAD(P)-binding domain"/>
    <property type="match status" value="3"/>
</dbReference>
<keyword evidence="4" id="KW-0274">FAD</keyword>
<evidence type="ECO:0000313" key="8">
    <source>
        <dbReference type="EMBL" id="CAI8042833.1"/>
    </source>
</evidence>
<comment type="similarity">
    <text evidence="2">Belongs to the FAD-binding monooxygenase family.</text>
</comment>
<dbReference type="AlphaFoldDB" id="A0AA35X2F8"/>
<keyword evidence="9" id="KW-1185">Reference proteome</keyword>
<proteinExistence type="inferred from homology"/>
<evidence type="ECO:0000313" key="9">
    <source>
        <dbReference type="Proteomes" id="UP001174909"/>
    </source>
</evidence>
<dbReference type="GO" id="GO:0050660">
    <property type="term" value="F:flavin adenine dinucleotide binding"/>
    <property type="evidence" value="ECO:0007669"/>
    <property type="project" value="InterPro"/>
</dbReference>
<evidence type="ECO:0000256" key="7">
    <source>
        <dbReference type="ARBA" id="ARBA00023033"/>
    </source>
</evidence>
<name>A0AA35X2F8_GEOBA</name>
<evidence type="ECO:0000256" key="6">
    <source>
        <dbReference type="ARBA" id="ARBA00023002"/>
    </source>
</evidence>
<keyword evidence="7 8" id="KW-0503">Monooxygenase</keyword>
<dbReference type="EMBL" id="CASHTH010003284">
    <property type="protein sequence ID" value="CAI8042833.1"/>
    <property type="molecule type" value="Genomic_DNA"/>
</dbReference>